<feature type="transmembrane region" description="Helical" evidence="6">
    <location>
        <begin position="169"/>
        <end position="186"/>
    </location>
</feature>
<dbReference type="AlphaFoldDB" id="A0A8H3YFB3"/>
<name>A0A8H3YFB3_9TREE</name>
<dbReference type="GO" id="GO:0005384">
    <property type="term" value="F:manganese ion transmembrane transporter activity"/>
    <property type="evidence" value="ECO:0007669"/>
    <property type="project" value="TreeGrafter"/>
</dbReference>
<dbReference type="PANTHER" id="PTHR11706">
    <property type="entry name" value="SOLUTE CARRIER PROTEIN FAMILY 11 MEMBER"/>
    <property type="match status" value="1"/>
</dbReference>
<dbReference type="PANTHER" id="PTHR11706:SF101">
    <property type="entry name" value="MANGANESE TRANSPORTER SMF1"/>
    <property type="match status" value="1"/>
</dbReference>
<feature type="compositionally biased region" description="Polar residues" evidence="5">
    <location>
        <begin position="648"/>
        <end position="675"/>
    </location>
</feature>
<feature type="transmembrane region" description="Helical" evidence="6">
    <location>
        <begin position="230"/>
        <end position="258"/>
    </location>
</feature>
<accession>A0A8H3YFB3</accession>
<comment type="caution">
    <text evidence="7">The sequence shown here is derived from an EMBL/GenBank/DDBJ whole genome shotgun (WGS) entry which is preliminary data.</text>
</comment>
<dbReference type="EMBL" id="BLZA01000023">
    <property type="protein sequence ID" value="GHJ87535.1"/>
    <property type="molecule type" value="Genomic_DNA"/>
</dbReference>
<evidence type="ECO:0000313" key="7">
    <source>
        <dbReference type="EMBL" id="GHJ87535.1"/>
    </source>
</evidence>
<feature type="transmembrane region" description="Helical" evidence="6">
    <location>
        <begin position="339"/>
        <end position="358"/>
    </location>
</feature>
<evidence type="ECO:0000256" key="1">
    <source>
        <dbReference type="ARBA" id="ARBA00004141"/>
    </source>
</evidence>
<evidence type="ECO:0000256" key="4">
    <source>
        <dbReference type="ARBA" id="ARBA00023136"/>
    </source>
</evidence>
<feature type="compositionally biased region" description="Basic and acidic residues" evidence="5">
    <location>
        <begin position="30"/>
        <end position="43"/>
    </location>
</feature>
<keyword evidence="8" id="KW-1185">Reference proteome</keyword>
<keyword evidence="3 6" id="KW-1133">Transmembrane helix</keyword>
<feature type="transmembrane region" description="Helical" evidence="6">
    <location>
        <begin position="735"/>
        <end position="757"/>
    </location>
</feature>
<feature type="transmembrane region" description="Helical" evidence="6">
    <location>
        <begin position="294"/>
        <end position="319"/>
    </location>
</feature>
<feature type="region of interest" description="Disordered" evidence="5">
    <location>
        <begin position="411"/>
        <end position="432"/>
    </location>
</feature>
<keyword evidence="2 6" id="KW-0812">Transmembrane</keyword>
<comment type="subcellular location">
    <subcellularLocation>
        <location evidence="1">Membrane</location>
        <topology evidence="1">Multi-pass membrane protein</topology>
    </subcellularLocation>
</comment>
<feature type="transmembrane region" description="Helical" evidence="6">
    <location>
        <begin position="580"/>
        <end position="598"/>
    </location>
</feature>
<feature type="region of interest" description="Disordered" evidence="5">
    <location>
        <begin position="640"/>
        <end position="689"/>
    </location>
</feature>
<dbReference type="Proteomes" id="UP000620104">
    <property type="component" value="Unassembled WGS sequence"/>
</dbReference>
<evidence type="ECO:0000256" key="5">
    <source>
        <dbReference type="SAM" id="MobiDB-lite"/>
    </source>
</evidence>
<dbReference type="GO" id="GO:0030026">
    <property type="term" value="P:intracellular manganese ion homeostasis"/>
    <property type="evidence" value="ECO:0007669"/>
    <property type="project" value="TreeGrafter"/>
</dbReference>
<reference evidence="7" key="1">
    <citation type="submission" date="2020-07" db="EMBL/GenBank/DDBJ databases">
        <title>Draft Genome Sequence of a Deep-Sea Yeast, Naganishia (Cryptococcus) liquefaciens strain N6.</title>
        <authorList>
            <person name="Han Y.W."/>
            <person name="Kajitani R."/>
            <person name="Morimoto H."/>
            <person name="Parhat M."/>
            <person name="Tsubouchi H."/>
            <person name="Bakenova O."/>
            <person name="Ogata M."/>
            <person name="Argunhan B."/>
            <person name="Aoki R."/>
            <person name="Kajiwara S."/>
            <person name="Itoh T."/>
            <person name="Iwasaki H."/>
        </authorList>
    </citation>
    <scope>NUCLEOTIDE SEQUENCE</scope>
    <source>
        <strain evidence="7">N6</strain>
    </source>
</reference>
<dbReference type="PRINTS" id="PR00447">
    <property type="entry name" value="NATRESASSCMP"/>
</dbReference>
<dbReference type="GO" id="GO:0015086">
    <property type="term" value="F:cadmium ion transmembrane transporter activity"/>
    <property type="evidence" value="ECO:0007669"/>
    <property type="project" value="TreeGrafter"/>
</dbReference>
<feature type="compositionally biased region" description="Polar residues" evidence="5">
    <location>
        <begin position="46"/>
        <end position="59"/>
    </location>
</feature>
<dbReference type="InterPro" id="IPR001046">
    <property type="entry name" value="NRAMP_fam"/>
</dbReference>
<dbReference type="GO" id="GO:0034755">
    <property type="term" value="P:iron ion transmembrane transport"/>
    <property type="evidence" value="ECO:0007669"/>
    <property type="project" value="TreeGrafter"/>
</dbReference>
<dbReference type="OrthoDB" id="409173at2759"/>
<feature type="region of interest" description="Disordered" evidence="5">
    <location>
        <begin position="30"/>
        <end position="66"/>
    </location>
</feature>
<feature type="transmembrane region" description="Helical" evidence="6">
    <location>
        <begin position="264"/>
        <end position="282"/>
    </location>
</feature>
<feature type="region of interest" description="Disordered" evidence="5">
    <location>
        <begin position="1"/>
        <end position="20"/>
    </location>
</feature>
<gene>
    <name evidence="7" type="ORF">NliqN6_3937</name>
</gene>
<keyword evidence="4 6" id="KW-0472">Membrane</keyword>
<evidence type="ECO:0008006" key="9">
    <source>
        <dbReference type="Google" id="ProtNLM"/>
    </source>
</evidence>
<dbReference type="Pfam" id="PF01566">
    <property type="entry name" value="Nramp"/>
    <property type="match status" value="2"/>
</dbReference>
<feature type="transmembrane region" description="Helical" evidence="6">
    <location>
        <begin position="538"/>
        <end position="560"/>
    </location>
</feature>
<organism evidence="7 8">
    <name type="scientific">Naganishia liquefaciens</name>
    <dbReference type="NCBI Taxonomy" id="104408"/>
    <lineage>
        <taxon>Eukaryota</taxon>
        <taxon>Fungi</taxon>
        <taxon>Dikarya</taxon>
        <taxon>Basidiomycota</taxon>
        <taxon>Agaricomycotina</taxon>
        <taxon>Tremellomycetes</taxon>
        <taxon>Filobasidiales</taxon>
        <taxon>Filobasidiaceae</taxon>
        <taxon>Naganishia</taxon>
    </lineage>
</organism>
<evidence type="ECO:0000313" key="8">
    <source>
        <dbReference type="Proteomes" id="UP000620104"/>
    </source>
</evidence>
<feature type="transmembrane region" description="Helical" evidence="6">
    <location>
        <begin position="610"/>
        <end position="629"/>
    </location>
</feature>
<evidence type="ECO:0000256" key="2">
    <source>
        <dbReference type="ARBA" id="ARBA00022692"/>
    </source>
</evidence>
<evidence type="ECO:0000256" key="3">
    <source>
        <dbReference type="ARBA" id="ARBA00022989"/>
    </source>
</evidence>
<feature type="transmembrane region" description="Helical" evidence="6">
    <location>
        <begin position="484"/>
        <end position="508"/>
    </location>
</feature>
<protein>
    <recommendedName>
        <fullName evidence="9">Divalent metal cation transporter</fullName>
    </recommendedName>
</protein>
<proteinExistence type="predicted"/>
<sequence length="760" mass="83209">MVPFGRPKRRVPDVQDDDISLADLPKIREEMNNRRASDGEEYIKPGSSSKLSLDAQSPQLGPIGMDDDVEQVKKIGEERAISEDGDSLRGHSGYARSVEDRYKKDVIERERWTGRVNEKRDESRFKGICRVAMRHLRFVGPGLVSSVAYFDPGNWTVDLSAGSEFGYKLLSVILMAGIGAAVLQVLSLRLGIATSMSLPAQIRALFLRIREHPRVKPYKWRRRATMAGLYTLYVLAELAIIATDLAELLGSAIALNLIFPELPLYAGVLITAVDVLFVLAFFQRPDRGRKGMLAFEGLIVSLVLCVFVCFVILIIQIKPDWREVFKGFVPSSTIIGPKALYTSVGIIGATVMPHALFLGSHLATVDRLDIAPRPPIELSKPLLRRIPGQDLLSMLPERWRPLGQTEKLRRELGYPSKTAQETQEETSVPGPAISVGVDRKRVEVDEEIEHMIMKDQARYQAEMNAFDRVKFASIHIGHATIDTVLSLFGFAVTINSSILILAAAAFFYGGNEAVRKAGAEADLFSAHDLIEQQISKPAAFIFALALLCSGQSASITATLAGQVVSEGFIEWKTSPFVRRVITRLLGVIPSVVVAIAVGRDGLTQMLVASQVMLSVVLPFVIFPLVWLCADEKVMMVRNGPSEVDDSQTDQGVSTTAVTSESVRVRSPTQAGSQDNEAPAAPPTSKQSATSFGGKLRQLAVMAFMLVRYGSRSPPAVPADQGPKCRSFKSHWSTTAFGYALFSVVTVANAYVLLMLMMGKG</sequence>
<dbReference type="GO" id="GO:0005886">
    <property type="term" value="C:plasma membrane"/>
    <property type="evidence" value="ECO:0007669"/>
    <property type="project" value="TreeGrafter"/>
</dbReference>
<evidence type="ECO:0000256" key="6">
    <source>
        <dbReference type="SAM" id="Phobius"/>
    </source>
</evidence>